<sequence>MVVWITGLSGAGKTTVAKCLVSKLRSAGKKNVVHLDGDELRDAFFTDVAGDPHSHKNRLKIAYKYSTLCAMLSKQDITVVISTISLFEEIHQWNRDNISSYFEVFLDVPIEVLQERDVKGIYARYEKEKIGSVYGLDLKFDRPCNADMIFCYDAKITAEDIAEKILNEVC</sequence>
<reference evidence="4" key="2">
    <citation type="submission" date="2023-04" db="EMBL/GenBank/DDBJ databases">
        <title>Whole Genome Sequence of Multi-drug resistant Aeromonas caviae as a gut pathogen in newborn.</title>
        <authorList>
            <person name="Jadhav S.V."/>
            <person name="Saroj S.D."/>
            <person name="Saha U.B."/>
            <person name="Sen S."/>
            <person name="Kher A."/>
        </authorList>
    </citation>
    <scope>NUCLEOTIDE SEQUENCE</scope>
    <source>
        <strain evidence="4">SVJ23</strain>
    </source>
</reference>
<organism evidence="3 5">
    <name type="scientific">Aeromonas caviae</name>
    <name type="common">Aeromonas punctata</name>
    <dbReference type="NCBI Taxonomy" id="648"/>
    <lineage>
        <taxon>Bacteria</taxon>
        <taxon>Pseudomonadati</taxon>
        <taxon>Pseudomonadota</taxon>
        <taxon>Gammaproteobacteria</taxon>
        <taxon>Aeromonadales</taxon>
        <taxon>Aeromonadaceae</taxon>
        <taxon>Aeromonas</taxon>
    </lineage>
</organism>
<dbReference type="AlphaFoldDB" id="A0A3G9IKU4"/>
<dbReference type="InterPro" id="IPR059117">
    <property type="entry name" value="APS_kinase_dom"/>
</dbReference>
<dbReference type="EMBL" id="CP025706">
    <property type="protein sequence ID" value="AXB03694.2"/>
    <property type="molecule type" value="Genomic_DNA"/>
</dbReference>
<evidence type="ECO:0000256" key="1">
    <source>
        <dbReference type="ARBA" id="ARBA00022679"/>
    </source>
</evidence>
<dbReference type="NCBIfam" id="NF004041">
    <property type="entry name" value="PRK05541.1"/>
    <property type="match status" value="1"/>
</dbReference>
<dbReference type="Proteomes" id="UP001163285">
    <property type="component" value="Chromosome"/>
</dbReference>
<dbReference type="GO" id="GO:0010134">
    <property type="term" value="P:sulfate assimilation via adenylyl sulfate reduction"/>
    <property type="evidence" value="ECO:0007669"/>
    <property type="project" value="TreeGrafter"/>
</dbReference>
<dbReference type="InterPro" id="IPR027417">
    <property type="entry name" value="P-loop_NTPase"/>
</dbReference>
<gene>
    <name evidence="3" type="ORF">C1C91_00315</name>
    <name evidence="4" type="ORF">OJY61_22960</name>
</gene>
<evidence type="ECO:0000259" key="2">
    <source>
        <dbReference type="Pfam" id="PF01583"/>
    </source>
</evidence>
<dbReference type="EC" id="2.7.1.25" evidence="3"/>
<dbReference type="Proteomes" id="UP000266778">
    <property type="component" value="Chromosome"/>
</dbReference>
<dbReference type="SUPFAM" id="SSF52540">
    <property type="entry name" value="P-loop containing nucleoside triphosphate hydrolases"/>
    <property type="match status" value="1"/>
</dbReference>
<accession>A0A3G9IKU4</accession>
<dbReference type="PANTHER" id="PTHR42700:SF1">
    <property type="entry name" value="SULFATE ADENYLYLTRANSFERASE"/>
    <property type="match status" value="1"/>
</dbReference>
<proteinExistence type="predicted"/>
<dbReference type="EMBL" id="CP110176">
    <property type="protein sequence ID" value="WGC86146.1"/>
    <property type="molecule type" value="Genomic_DNA"/>
</dbReference>
<evidence type="ECO:0000313" key="5">
    <source>
        <dbReference type="Proteomes" id="UP000266778"/>
    </source>
</evidence>
<dbReference type="GO" id="GO:0005737">
    <property type="term" value="C:cytoplasm"/>
    <property type="evidence" value="ECO:0007669"/>
    <property type="project" value="TreeGrafter"/>
</dbReference>
<dbReference type="GO" id="GO:0004020">
    <property type="term" value="F:adenylylsulfate kinase activity"/>
    <property type="evidence" value="ECO:0007669"/>
    <property type="project" value="UniProtKB-EC"/>
</dbReference>
<name>A0A3G9IKU4_AERCA</name>
<dbReference type="Gene3D" id="3.40.50.300">
    <property type="entry name" value="P-loop containing nucleotide triphosphate hydrolases"/>
    <property type="match status" value="1"/>
</dbReference>
<dbReference type="InterPro" id="IPR050512">
    <property type="entry name" value="Sulf_AdTrans/APS_kinase"/>
</dbReference>
<dbReference type="Pfam" id="PF01583">
    <property type="entry name" value="APS_kinase"/>
    <property type="match status" value="1"/>
</dbReference>
<dbReference type="GO" id="GO:0019379">
    <property type="term" value="P:sulfate assimilation, phosphoadenylyl sulfate reduction by phosphoadenylyl-sulfate reductase (thioredoxin)"/>
    <property type="evidence" value="ECO:0007669"/>
    <property type="project" value="TreeGrafter"/>
</dbReference>
<keyword evidence="1 3" id="KW-0808">Transferase</keyword>
<reference evidence="3" key="1">
    <citation type="journal article" date="2019" name="J Environ">
        <title>Genetic characterization and potential molecular dissemination mechanism of tet (31) gene in Aeromonas caviae from an oxytetracycline wastewater treatment system.</title>
        <authorList>
            <person name="Shi Y."/>
            <person name="Tian Z."/>
            <person name="Leclercq S.O."/>
            <person name="Zhang H."/>
            <person name="Yang M."/>
            <person name="Zhang Y."/>
        </authorList>
    </citation>
    <scope>NUCLEOTIDE SEQUENCE</scope>
    <source>
        <strain evidence="3">T25-39</strain>
    </source>
</reference>
<dbReference type="PANTHER" id="PTHR42700">
    <property type="entry name" value="SULFATE ADENYLYLTRANSFERASE"/>
    <property type="match status" value="1"/>
</dbReference>
<feature type="domain" description="APS kinase" evidence="2">
    <location>
        <begin position="1"/>
        <end position="149"/>
    </location>
</feature>
<protein>
    <submittedName>
        <fullName evidence="3">Adenylyl-sulfate kinase</fullName>
        <ecNumber evidence="3">2.7.1.25</ecNumber>
    </submittedName>
</protein>
<keyword evidence="3" id="KW-0418">Kinase</keyword>
<dbReference type="GO" id="GO:0004781">
    <property type="term" value="F:sulfate adenylyltransferase (ATP) activity"/>
    <property type="evidence" value="ECO:0007669"/>
    <property type="project" value="TreeGrafter"/>
</dbReference>
<evidence type="ECO:0000313" key="3">
    <source>
        <dbReference type="EMBL" id="AXB03694.2"/>
    </source>
</evidence>
<evidence type="ECO:0000313" key="4">
    <source>
        <dbReference type="EMBL" id="WGC86146.1"/>
    </source>
</evidence>
<dbReference type="RefSeq" id="WP_162726511.1">
    <property type="nucleotide sequence ID" value="NZ_AP022241.1"/>
</dbReference>